<gene>
    <name evidence="7" type="ORF">AAFF_G00426520</name>
</gene>
<evidence type="ECO:0000256" key="2">
    <source>
        <dbReference type="ARBA" id="ARBA00022527"/>
    </source>
</evidence>
<evidence type="ECO:0000256" key="4">
    <source>
        <dbReference type="ARBA" id="ARBA00022741"/>
    </source>
</evidence>
<dbReference type="GO" id="GO:0004674">
    <property type="term" value="F:protein serine/threonine kinase activity"/>
    <property type="evidence" value="ECO:0007669"/>
    <property type="project" value="UniProtKB-KW"/>
</dbReference>
<dbReference type="InterPro" id="IPR050236">
    <property type="entry name" value="Ser_Thr_kinase_AGC"/>
</dbReference>
<dbReference type="EC" id="2.7.11.1" evidence="1"/>
<comment type="caution">
    <text evidence="7">The sequence shown here is derived from an EMBL/GenBank/DDBJ whole genome shotgun (WGS) entry which is preliminary data.</text>
</comment>
<organism evidence="7 8">
    <name type="scientific">Aldrovandia affinis</name>
    <dbReference type="NCBI Taxonomy" id="143900"/>
    <lineage>
        <taxon>Eukaryota</taxon>
        <taxon>Metazoa</taxon>
        <taxon>Chordata</taxon>
        <taxon>Craniata</taxon>
        <taxon>Vertebrata</taxon>
        <taxon>Euteleostomi</taxon>
        <taxon>Actinopterygii</taxon>
        <taxon>Neopterygii</taxon>
        <taxon>Teleostei</taxon>
        <taxon>Notacanthiformes</taxon>
        <taxon>Halosauridae</taxon>
        <taxon>Aldrovandia</taxon>
    </lineage>
</organism>
<dbReference type="SUPFAM" id="SSF56112">
    <property type="entry name" value="Protein kinase-like (PK-like)"/>
    <property type="match status" value="1"/>
</dbReference>
<keyword evidence="8" id="KW-1185">Reference proteome</keyword>
<keyword evidence="2" id="KW-0723">Serine/threonine-protein kinase</keyword>
<keyword evidence="6" id="KW-0067">ATP-binding</keyword>
<keyword evidence="3" id="KW-0808">Transferase</keyword>
<accession>A0AAD7WIP5</accession>
<protein>
    <recommendedName>
        <fullName evidence="1">non-specific serine/threonine protein kinase</fullName>
        <ecNumber evidence="1">2.7.11.1</ecNumber>
    </recommendedName>
</protein>
<reference evidence="7" key="1">
    <citation type="journal article" date="2023" name="Science">
        <title>Genome structures resolve the early diversification of teleost fishes.</title>
        <authorList>
            <person name="Parey E."/>
            <person name="Louis A."/>
            <person name="Montfort J."/>
            <person name="Bouchez O."/>
            <person name="Roques C."/>
            <person name="Iampietro C."/>
            <person name="Lluch J."/>
            <person name="Castinel A."/>
            <person name="Donnadieu C."/>
            <person name="Desvignes T."/>
            <person name="Floi Bucao C."/>
            <person name="Jouanno E."/>
            <person name="Wen M."/>
            <person name="Mejri S."/>
            <person name="Dirks R."/>
            <person name="Jansen H."/>
            <person name="Henkel C."/>
            <person name="Chen W.J."/>
            <person name="Zahm M."/>
            <person name="Cabau C."/>
            <person name="Klopp C."/>
            <person name="Thompson A.W."/>
            <person name="Robinson-Rechavi M."/>
            <person name="Braasch I."/>
            <person name="Lecointre G."/>
            <person name="Bobe J."/>
            <person name="Postlethwait J.H."/>
            <person name="Berthelot C."/>
            <person name="Roest Crollius H."/>
            <person name="Guiguen Y."/>
        </authorList>
    </citation>
    <scope>NUCLEOTIDE SEQUENCE</scope>
    <source>
        <strain evidence="7">NC1722</strain>
    </source>
</reference>
<keyword evidence="4" id="KW-0547">Nucleotide-binding</keyword>
<proteinExistence type="predicted"/>
<dbReference type="PANTHER" id="PTHR24356:SF246">
    <property type="entry name" value="SERINE_THREONINE-PROTEIN KINASE N1"/>
    <property type="match status" value="1"/>
</dbReference>
<evidence type="ECO:0000256" key="6">
    <source>
        <dbReference type="ARBA" id="ARBA00022840"/>
    </source>
</evidence>
<dbReference type="GO" id="GO:0005524">
    <property type="term" value="F:ATP binding"/>
    <property type="evidence" value="ECO:0007669"/>
    <property type="project" value="UniProtKB-KW"/>
</dbReference>
<evidence type="ECO:0000256" key="1">
    <source>
        <dbReference type="ARBA" id="ARBA00012513"/>
    </source>
</evidence>
<evidence type="ECO:0000256" key="3">
    <source>
        <dbReference type="ARBA" id="ARBA00022679"/>
    </source>
</evidence>
<dbReference type="Proteomes" id="UP001221898">
    <property type="component" value="Unassembled WGS sequence"/>
</dbReference>
<dbReference type="EMBL" id="JAINUG010000090">
    <property type="protein sequence ID" value="KAJ8398397.1"/>
    <property type="molecule type" value="Genomic_DNA"/>
</dbReference>
<sequence>MFAIKAINKRGTVHCEIVERLICEQGILEMSTNACHPFLVNMFTSFQTQLHACFVMEYAARGGLLTHSKGRSFTEPRAMSYSSSSNQNMGEKMFHLNLKNMRKEKALKRAAMPLTDIPKDDIV</sequence>
<dbReference type="PANTHER" id="PTHR24356">
    <property type="entry name" value="SERINE/THREONINE-PROTEIN KINASE"/>
    <property type="match status" value="1"/>
</dbReference>
<dbReference type="AlphaFoldDB" id="A0AAD7WIP5"/>
<keyword evidence="5" id="KW-0418">Kinase</keyword>
<dbReference type="InterPro" id="IPR011009">
    <property type="entry name" value="Kinase-like_dom_sf"/>
</dbReference>
<evidence type="ECO:0000313" key="7">
    <source>
        <dbReference type="EMBL" id="KAJ8398397.1"/>
    </source>
</evidence>
<evidence type="ECO:0000256" key="5">
    <source>
        <dbReference type="ARBA" id="ARBA00022777"/>
    </source>
</evidence>
<dbReference type="GO" id="GO:0035556">
    <property type="term" value="P:intracellular signal transduction"/>
    <property type="evidence" value="ECO:0007669"/>
    <property type="project" value="TreeGrafter"/>
</dbReference>
<dbReference type="Gene3D" id="3.30.200.20">
    <property type="entry name" value="Phosphorylase Kinase, domain 1"/>
    <property type="match status" value="1"/>
</dbReference>
<name>A0AAD7WIP5_9TELE</name>
<evidence type="ECO:0000313" key="8">
    <source>
        <dbReference type="Proteomes" id="UP001221898"/>
    </source>
</evidence>